<dbReference type="OrthoDB" id="9810112at2"/>
<dbReference type="SUPFAM" id="SSF53850">
    <property type="entry name" value="Periplasmic binding protein-like II"/>
    <property type="match status" value="1"/>
</dbReference>
<dbReference type="EMBL" id="CP036259">
    <property type="protein sequence ID" value="QDR82470.1"/>
    <property type="molecule type" value="Genomic_DNA"/>
</dbReference>
<keyword evidence="6" id="KW-1185">Reference proteome</keyword>
<dbReference type="KEGG" id="sted:SPTER_38980"/>
<dbReference type="PANTHER" id="PTHR37690:SF1">
    <property type="entry name" value="CHORISMATE DEHYDRATASE"/>
    <property type="match status" value="1"/>
</dbReference>
<name>A0A517DYM8_9FIRM</name>
<keyword evidence="3 4" id="KW-0456">Lyase</keyword>
<protein>
    <recommendedName>
        <fullName evidence="4">Chorismate dehydratase</fullName>
        <ecNumber evidence="4">4.2.1.151</ecNumber>
    </recommendedName>
    <alternativeName>
        <fullName evidence="4">Menaquinone biosynthetic enzyme MqnA</fullName>
    </alternativeName>
</protein>
<dbReference type="InterPro" id="IPR030868">
    <property type="entry name" value="MqnA"/>
</dbReference>
<dbReference type="CDD" id="cd13634">
    <property type="entry name" value="PBP2_Sco4506"/>
    <property type="match status" value="1"/>
</dbReference>
<dbReference type="Pfam" id="PF02621">
    <property type="entry name" value="VitK2_biosynth"/>
    <property type="match status" value="1"/>
</dbReference>
<keyword evidence="2 4" id="KW-0474">Menaquinone biosynthesis</keyword>
<comment type="pathway">
    <text evidence="1 4">Quinol/quinone metabolism; menaquinone biosynthesis.</text>
</comment>
<dbReference type="Gene3D" id="3.40.190.10">
    <property type="entry name" value="Periplasmic binding protein-like II"/>
    <property type="match status" value="2"/>
</dbReference>
<dbReference type="Proteomes" id="UP000320776">
    <property type="component" value="Chromosome"/>
</dbReference>
<dbReference type="GO" id="GO:0009234">
    <property type="term" value="P:menaquinone biosynthetic process"/>
    <property type="evidence" value="ECO:0007669"/>
    <property type="project" value="UniProtKB-UniRule"/>
</dbReference>
<comment type="similarity">
    <text evidence="4">Belongs to the MqnA/MqnD family. MqnA subfamily.</text>
</comment>
<dbReference type="AlphaFoldDB" id="A0A517DYM8"/>
<evidence type="ECO:0000313" key="5">
    <source>
        <dbReference type="EMBL" id="QDR82470.1"/>
    </source>
</evidence>
<gene>
    <name evidence="4 5" type="primary">mqnA</name>
    <name evidence="5" type="ORF">SPTER_38980</name>
</gene>
<reference evidence="5 6" key="1">
    <citation type="submission" date="2019-02" db="EMBL/GenBank/DDBJ databases">
        <title>Closed genome of Sporomusa termitida DSM 4440.</title>
        <authorList>
            <person name="Poehlein A."/>
            <person name="Daniel R."/>
        </authorList>
    </citation>
    <scope>NUCLEOTIDE SEQUENCE [LARGE SCALE GENOMIC DNA]</scope>
    <source>
        <strain evidence="5 6">DSM 4440</strain>
    </source>
</reference>
<dbReference type="GO" id="GO:0016836">
    <property type="term" value="F:hydro-lyase activity"/>
    <property type="evidence" value="ECO:0007669"/>
    <property type="project" value="UniProtKB-UniRule"/>
</dbReference>
<dbReference type="HAMAP" id="MF_00995">
    <property type="entry name" value="MqnA"/>
    <property type="match status" value="1"/>
</dbReference>
<proteinExistence type="inferred from homology"/>
<organism evidence="5 6">
    <name type="scientific">Sporomusa termitida</name>
    <dbReference type="NCBI Taxonomy" id="2377"/>
    <lineage>
        <taxon>Bacteria</taxon>
        <taxon>Bacillati</taxon>
        <taxon>Bacillota</taxon>
        <taxon>Negativicutes</taxon>
        <taxon>Selenomonadales</taxon>
        <taxon>Sporomusaceae</taxon>
        <taxon>Sporomusa</taxon>
    </lineage>
</organism>
<dbReference type="InterPro" id="IPR003773">
    <property type="entry name" value="Menaquinone_biosynth"/>
</dbReference>
<evidence type="ECO:0000256" key="3">
    <source>
        <dbReference type="ARBA" id="ARBA00023239"/>
    </source>
</evidence>
<evidence type="ECO:0000313" key="6">
    <source>
        <dbReference type="Proteomes" id="UP000320776"/>
    </source>
</evidence>
<evidence type="ECO:0000256" key="2">
    <source>
        <dbReference type="ARBA" id="ARBA00022428"/>
    </source>
</evidence>
<comment type="catalytic activity">
    <reaction evidence="4">
        <text>chorismate = 3-[(1-carboxyvinyl)-oxy]benzoate + H2O</text>
        <dbReference type="Rhea" id="RHEA:40051"/>
        <dbReference type="ChEBI" id="CHEBI:15377"/>
        <dbReference type="ChEBI" id="CHEBI:29748"/>
        <dbReference type="ChEBI" id="CHEBI:76981"/>
        <dbReference type="EC" id="4.2.1.151"/>
    </reaction>
</comment>
<evidence type="ECO:0000256" key="1">
    <source>
        <dbReference type="ARBA" id="ARBA00004863"/>
    </source>
</evidence>
<evidence type="ECO:0000256" key="4">
    <source>
        <dbReference type="HAMAP-Rule" id="MF_00995"/>
    </source>
</evidence>
<dbReference type="UniPathway" id="UPA00079"/>
<dbReference type="PANTHER" id="PTHR37690">
    <property type="entry name" value="CHORISMATE DEHYDRATASE"/>
    <property type="match status" value="1"/>
</dbReference>
<dbReference type="EC" id="4.2.1.151" evidence="4"/>
<accession>A0A517DYM8</accession>
<comment type="function">
    <text evidence="4">Catalyzes the dehydration of chorismate into 3-[(1-carboxyvinyl)oxy]benzoate, a step in the biosynthesis of menaquinone (MK, vitamin K2).</text>
</comment>
<sequence>MRPRVGHIQFINCLPLYYGLVKSHVLWDVDLIKGTPTELNRCLIEETLDICPISSIEYARHWREFMMVPDIAVGSDGPVTSIFLVSKFSIQALGGKRIALTNTSATSQVLLKIILRDGYGIDPICFESPPNLGAMLLEADAALLIGDPALQIHYQVPPGLYAYDLGAEWKQLTGLKMVFAVWAIRRSYAANNPAVVREVARVFIKSLRYSEQRIDQVAKDAARWEPFSAGFLQEYFMTLQYGFDAGHQAGLLEYYRRASALGYIAEIPRLDFLEV</sequence>